<evidence type="ECO:0000259" key="2">
    <source>
        <dbReference type="Pfam" id="PF04366"/>
    </source>
</evidence>
<feature type="chain" id="PRO_5027828109" description="Ysc84 actin-binding domain-containing protein" evidence="1">
    <location>
        <begin position="24"/>
        <end position="180"/>
    </location>
</feature>
<name>A0A6S6U0N3_9BACT</name>
<organism evidence="3">
    <name type="scientific">uncultured Sulfurovum sp</name>
    <dbReference type="NCBI Taxonomy" id="269237"/>
    <lineage>
        <taxon>Bacteria</taxon>
        <taxon>Pseudomonadati</taxon>
        <taxon>Campylobacterota</taxon>
        <taxon>Epsilonproteobacteria</taxon>
        <taxon>Campylobacterales</taxon>
        <taxon>Sulfurovaceae</taxon>
        <taxon>Sulfurovum</taxon>
        <taxon>environmental samples</taxon>
    </lineage>
</organism>
<evidence type="ECO:0000313" key="3">
    <source>
        <dbReference type="EMBL" id="CAA6825235.1"/>
    </source>
</evidence>
<dbReference type="CDD" id="cd11524">
    <property type="entry name" value="SYLF"/>
    <property type="match status" value="1"/>
</dbReference>
<feature type="domain" description="Ysc84 actin-binding" evidence="2">
    <location>
        <begin position="93"/>
        <end position="175"/>
    </location>
</feature>
<gene>
    <name evidence="3" type="ORF">HELGO_WM7071</name>
</gene>
<proteinExistence type="predicted"/>
<protein>
    <recommendedName>
        <fullName evidence="2">Ysc84 actin-binding domain-containing protein</fullName>
    </recommendedName>
</protein>
<keyword evidence="1" id="KW-0732">Signal</keyword>
<feature type="signal peptide" evidence="1">
    <location>
        <begin position="1"/>
        <end position="23"/>
    </location>
</feature>
<dbReference type="InterPro" id="IPR007461">
    <property type="entry name" value="Ysc84_actin-binding"/>
</dbReference>
<sequence>MNISKYIAQVLIAVFTMSTLTFAQSAKSIEKDANKALEEFYNDVAGSKKFLAKANGYVVFPEVTEAGFIFGGRYGEGVLRVNGVSKSYHSIASASVGPQIGAQTYSLIIVFTSETALRKFIHDDDWEADMDFNIAMAEWNSEEELDEIDFGDNMIGFVFDSAGLMGNFTMEGTRFEKINP</sequence>
<dbReference type="AlphaFoldDB" id="A0A6S6U0N3"/>
<dbReference type="Pfam" id="PF04366">
    <property type="entry name" value="Ysc84"/>
    <property type="match status" value="1"/>
</dbReference>
<reference evidence="3" key="1">
    <citation type="submission" date="2020-01" db="EMBL/GenBank/DDBJ databases">
        <authorList>
            <person name="Meier V. D."/>
            <person name="Meier V D."/>
        </authorList>
    </citation>
    <scope>NUCLEOTIDE SEQUENCE</scope>
    <source>
        <strain evidence="3">HLG_WM_MAG_01</strain>
    </source>
</reference>
<dbReference type="EMBL" id="CACVAS010000128">
    <property type="protein sequence ID" value="CAA6825235.1"/>
    <property type="molecule type" value="Genomic_DNA"/>
</dbReference>
<evidence type="ECO:0000256" key="1">
    <source>
        <dbReference type="SAM" id="SignalP"/>
    </source>
</evidence>
<accession>A0A6S6U0N3</accession>